<dbReference type="PANTHER" id="PTHR46268">
    <property type="entry name" value="STRESS RESPONSE PROTEIN NHAX"/>
    <property type="match status" value="1"/>
</dbReference>
<keyword evidence="5" id="KW-1185">Reference proteome</keyword>
<dbReference type="SUPFAM" id="SSF52402">
    <property type="entry name" value="Adenine nucleotide alpha hydrolases-like"/>
    <property type="match status" value="1"/>
</dbReference>
<accession>A0ABR8WEV8</accession>
<feature type="domain" description="UspA" evidence="3">
    <location>
        <begin position="5"/>
        <end position="144"/>
    </location>
</feature>
<comment type="caution">
    <text evidence="4">The sequence shown here is derived from an EMBL/GenBank/DDBJ whole genome shotgun (WGS) entry which is preliminary data.</text>
</comment>
<evidence type="ECO:0000256" key="2">
    <source>
        <dbReference type="PIRNR" id="PIRNR006276"/>
    </source>
</evidence>
<comment type="similarity">
    <text evidence="1 2">Belongs to the universal stress protein A family.</text>
</comment>
<dbReference type="InterPro" id="IPR014729">
    <property type="entry name" value="Rossmann-like_a/b/a_fold"/>
</dbReference>
<evidence type="ECO:0000256" key="1">
    <source>
        <dbReference type="ARBA" id="ARBA00008791"/>
    </source>
</evidence>
<dbReference type="InterPro" id="IPR006015">
    <property type="entry name" value="Universal_stress_UspA"/>
</dbReference>
<dbReference type="InterPro" id="IPR006016">
    <property type="entry name" value="UspA"/>
</dbReference>
<keyword evidence="2" id="KW-0963">Cytoplasm</keyword>
<organism evidence="4 5">
    <name type="scientific">Planococcus wigleyi</name>
    <dbReference type="NCBI Taxonomy" id="2762216"/>
    <lineage>
        <taxon>Bacteria</taxon>
        <taxon>Bacillati</taxon>
        <taxon>Bacillota</taxon>
        <taxon>Bacilli</taxon>
        <taxon>Bacillales</taxon>
        <taxon>Caryophanaceae</taxon>
        <taxon>Planococcus</taxon>
    </lineage>
</organism>
<dbReference type="Gene3D" id="3.40.50.620">
    <property type="entry name" value="HUPs"/>
    <property type="match status" value="1"/>
</dbReference>
<evidence type="ECO:0000313" key="5">
    <source>
        <dbReference type="Proteomes" id="UP000658980"/>
    </source>
</evidence>
<proteinExistence type="inferred from homology"/>
<dbReference type="CDD" id="cd00293">
    <property type="entry name" value="USP-like"/>
    <property type="match status" value="1"/>
</dbReference>
<name>A0ABR8WEV8_9BACL</name>
<dbReference type="RefSeq" id="WP_191715743.1">
    <property type="nucleotide sequence ID" value="NZ_JACSPU010000004.1"/>
</dbReference>
<dbReference type="PRINTS" id="PR01438">
    <property type="entry name" value="UNVRSLSTRESS"/>
</dbReference>
<sequence>MTLAYREILVAVDGSDEAGLAFKKSIGIAKRNNANLNLIYVADPRTYTPIRLHGVDTEQQAFKYGRELLEKYKAIALDAGVENVNNIVTSGSPKRVIARDFAKQVEADLIICGASGINAMERFMLGSVSQHIVRSSPCDVLVVRIPDPEDEDN</sequence>
<dbReference type="Proteomes" id="UP000658980">
    <property type="component" value="Unassembled WGS sequence"/>
</dbReference>
<protein>
    <recommendedName>
        <fullName evidence="2">Universal stress protein</fullName>
    </recommendedName>
</protein>
<dbReference type="PANTHER" id="PTHR46268:SF6">
    <property type="entry name" value="UNIVERSAL STRESS PROTEIN UP12"/>
    <property type="match status" value="1"/>
</dbReference>
<dbReference type="EMBL" id="JACSPU010000004">
    <property type="protein sequence ID" value="MBD8015557.1"/>
    <property type="molecule type" value="Genomic_DNA"/>
</dbReference>
<dbReference type="Pfam" id="PF00582">
    <property type="entry name" value="Usp"/>
    <property type="match status" value="1"/>
</dbReference>
<gene>
    <name evidence="4" type="ORF">H9630_12085</name>
</gene>
<dbReference type="PIRSF" id="PIRSF006276">
    <property type="entry name" value="UspA"/>
    <property type="match status" value="1"/>
</dbReference>
<reference evidence="4 5" key="1">
    <citation type="submission" date="2020-08" db="EMBL/GenBank/DDBJ databases">
        <title>A Genomic Blueprint of the Chicken Gut Microbiome.</title>
        <authorList>
            <person name="Gilroy R."/>
            <person name="Ravi A."/>
            <person name="Getino M."/>
            <person name="Pursley I."/>
            <person name="Horton D.L."/>
            <person name="Alikhan N.-F."/>
            <person name="Baker D."/>
            <person name="Gharbi K."/>
            <person name="Hall N."/>
            <person name="Watson M."/>
            <person name="Adriaenssens E.M."/>
            <person name="Foster-Nyarko E."/>
            <person name="Jarju S."/>
            <person name="Secka A."/>
            <person name="Antonio M."/>
            <person name="Oren A."/>
            <person name="Chaudhuri R."/>
            <person name="La Ragione R.M."/>
            <person name="Hildebrand F."/>
            <person name="Pallen M.J."/>
        </authorList>
    </citation>
    <scope>NUCLEOTIDE SEQUENCE [LARGE SCALE GENOMIC DNA]</scope>
    <source>
        <strain evidence="4 5">Sa1BUA13</strain>
    </source>
</reference>
<evidence type="ECO:0000259" key="3">
    <source>
        <dbReference type="Pfam" id="PF00582"/>
    </source>
</evidence>
<evidence type="ECO:0000313" key="4">
    <source>
        <dbReference type="EMBL" id="MBD8015557.1"/>
    </source>
</evidence>
<comment type="subcellular location">
    <subcellularLocation>
        <location evidence="2">Cytoplasm</location>
    </subcellularLocation>
</comment>